<comment type="caution">
    <text evidence="4">The sequence shown here is derived from an EMBL/GenBank/DDBJ whole genome shotgun (WGS) entry which is preliminary data.</text>
</comment>
<dbReference type="PANTHER" id="PTHR46423:SF1">
    <property type="entry name" value="RNA POLYMERASE II-ASSOCIATED PROTEIN 3"/>
    <property type="match status" value="1"/>
</dbReference>
<dbReference type="Proteomes" id="UP001329430">
    <property type="component" value="Chromosome 2"/>
</dbReference>
<evidence type="ECO:0000256" key="2">
    <source>
        <dbReference type="ARBA" id="ARBA00022803"/>
    </source>
</evidence>
<organism evidence="4 5">
    <name type="scientific">Pyrocoelia pectoralis</name>
    <dbReference type="NCBI Taxonomy" id="417401"/>
    <lineage>
        <taxon>Eukaryota</taxon>
        <taxon>Metazoa</taxon>
        <taxon>Ecdysozoa</taxon>
        <taxon>Arthropoda</taxon>
        <taxon>Hexapoda</taxon>
        <taxon>Insecta</taxon>
        <taxon>Pterygota</taxon>
        <taxon>Neoptera</taxon>
        <taxon>Endopterygota</taxon>
        <taxon>Coleoptera</taxon>
        <taxon>Polyphaga</taxon>
        <taxon>Elateriformia</taxon>
        <taxon>Elateroidea</taxon>
        <taxon>Lampyridae</taxon>
        <taxon>Lampyrinae</taxon>
        <taxon>Pyrocoelia</taxon>
    </lineage>
</organism>
<reference evidence="4 5" key="1">
    <citation type="journal article" date="2024" name="Insects">
        <title>An Improved Chromosome-Level Genome Assembly of the Firefly Pyrocoelia pectoralis.</title>
        <authorList>
            <person name="Fu X."/>
            <person name="Meyer-Rochow V.B."/>
            <person name="Ballantyne L."/>
            <person name="Zhu X."/>
        </authorList>
    </citation>
    <scope>NUCLEOTIDE SEQUENCE [LARGE SCALE GENOMIC DNA]</scope>
    <source>
        <strain evidence="4">XCY_ONT2</strain>
    </source>
</reference>
<keyword evidence="5" id="KW-1185">Reference proteome</keyword>
<evidence type="ECO:0000313" key="4">
    <source>
        <dbReference type="EMBL" id="KAK5648975.1"/>
    </source>
</evidence>
<dbReference type="GO" id="GO:0101031">
    <property type="term" value="C:protein folding chaperone complex"/>
    <property type="evidence" value="ECO:0007669"/>
    <property type="project" value="TreeGrafter"/>
</dbReference>
<dbReference type="AlphaFoldDB" id="A0AAN7VJ60"/>
<keyword evidence="1" id="KW-0677">Repeat</keyword>
<evidence type="ECO:0000259" key="3">
    <source>
        <dbReference type="Pfam" id="PF13877"/>
    </source>
</evidence>
<dbReference type="Pfam" id="PF13877">
    <property type="entry name" value="RPAP3_C"/>
    <property type="match status" value="1"/>
</dbReference>
<dbReference type="EMBL" id="JAVRBK010000002">
    <property type="protein sequence ID" value="KAK5648975.1"/>
    <property type="molecule type" value="Genomic_DNA"/>
</dbReference>
<accession>A0AAN7VJ60</accession>
<proteinExistence type="predicted"/>
<keyword evidence="2" id="KW-0802">TPR repeat</keyword>
<name>A0AAN7VJ60_9COLE</name>
<dbReference type="InterPro" id="IPR051966">
    <property type="entry name" value="RPAP3"/>
</dbReference>
<sequence>MSQQKKTPIISSVSATPTIINVDWNSDNDFELVQVVKKPPHLRSRKPLRRIPIQDVDDLEVGEDAALPWPRPGHNSTLIKCDDLKIVERKLESPKNAKVDEEKPTISMSNEFNMSVPLTTIQFVSDWHQLEKCKELQYEYLKQINPENIPSLFKESLDYDIFSGIIHTLATVFVENNSSVYLYLLKLSEVKRFSMLLMFMENSNKEDLFKLANYMRSNGVEMVDELMFKYGL</sequence>
<dbReference type="InterPro" id="IPR025986">
    <property type="entry name" value="RPAP3-like_C"/>
</dbReference>
<gene>
    <name evidence="4" type="ORF">RI129_003867</name>
</gene>
<dbReference type="PANTHER" id="PTHR46423">
    <property type="entry name" value="RNA POLYMERASE II-ASSOCIATED PROTEIN 3"/>
    <property type="match status" value="1"/>
</dbReference>
<protein>
    <recommendedName>
        <fullName evidence="3">RNA-polymerase II-associated protein 3-like C-terminal domain-containing protein</fullName>
    </recommendedName>
</protein>
<feature type="domain" description="RNA-polymerase II-associated protein 3-like C-terminal" evidence="3">
    <location>
        <begin position="117"/>
        <end position="205"/>
    </location>
</feature>
<evidence type="ECO:0000313" key="5">
    <source>
        <dbReference type="Proteomes" id="UP001329430"/>
    </source>
</evidence>
<evidence type="ECO:0000256" key="1">
    <source>
        <dbReference type="ARBA" id="ARBA00022737"/>
    </source>
</evidence>